<accession>A0A5A7QDL2</accession>
<evidence type="ECO:0000256" key="1">
    <source>
        <dbReference type="SAM" id="SignalP"/>
    </source>
</evidence>
<feature type="non-terminal residue" evidence="2">
    <location>
        <position position="105"/>
    </location>
</feature>
<gene>
    <name evidence="2" type="ORF">STAS_20208</name>
</gene>
<name>A0A5A7QDL2_STRAF</name>
<sequence length="105" mass="11679">MASISPTLSLTFFLLAFLFLGRPTLSAGSPANWRVLNPPVPVGLLTVTNYAVVNMVFRPVKFHSICCGLDKVCESGFLRARKIGEEQIKRRDVSDVDKRRQGVEK</sequence>
<feature type="chain" id="PRO_5022725301" evidence="1">
    <location>
        <begin position="27"/>
        <end position="105"/>
    </location>
</feature>
<keyword evidence="3" id="KW-1185">Reference proteome</keyword>
<evidence type="ECO:0000313" key="3">
    <source>
        <dbReference type="Proteomes" id="UP000325081"/>
    </source>
</evidence>
<protein>
    <submittedName>
        <fullName evidence="2">Pectin lyase-like superfamily protein</fullName>
    </submittedName>
</protein>
<organism evidence="2 3">
    <name type="scientific">Striga asiatica</name>
    <name type="common">Asiatic witchweed</name>
    <name type="synonym">Buchnera asiatica</name>
    <dbReference type="NCBI Taxonomy" id="4170"/>
    <lineage>
        <taxon>Eukaryota</taxon>
        <taxon>Viridiplantae</taxon>
        <taxon>Streptophyta</taxon>
        <taxon>Embryophyta</taxon>
        <taxon>Tracheophyta</taxon>
        <taxon>Spermatophyta</taxon>
        <taxon>Magnoliopsida</taxon>
        <taxon>eudicotyledons</taxon>
        <taxon>Gunneridae</taxon>
        <taxon>Pentapetalae</taxon>
        <taxon>asterids</taxon>
        <taxon>lamiids</taxon>
        <taxon>Lamiales</taxon>
        <taxon>Orobanchaceae</taxon>
        <taxon>Buchnereae</taxon>
        <taxon>Striga</taxon>
    </lineage>
</organism>
<dbReference type="Proteomes" id="UP000325081">
    <property type="component" value="Unassembled WGS sequence"/>
</dbReference>
<proteinExistence type="predicted"/>
<dbReference type="GO" id="GO:0016829">
    <property type="term" value="F:lyase activity"/>
    <property type="evidence" value="ECO:0007669"/>
    <property type="project" value="UniProtKB-KW"/>
</dbReference>
<reference evidence="3" key="1">
    <citation type="journal article" date="2019" name="Curr. Biol.">
        <title>Genome Sequence of Striga asiatica Provides Insight into the Evolution of Plant Parasitism.</title>
        <authorList>
            <person name="Yoshida S."/>
            <person name="Kim S."/>
            <person name="Wafula E.K."/>
            <person name="Tanskanen J."/>
            <person name="Kim Y.M."/>
            <person name="Honaas L."/>
            <person name="Yang Z."/>
            <person name="Spallek T."/>
            <person name="Conn C.E."/>
            <person name="Ichihashi Y."/>
            <person name="Cheong K."/>
            <person name="Cui S."/>
            <person name="Der J.P."/>
            <person name="Gundlach H."/>
            <person name="Jiao Y."/>
            <person name="Hori C."/>
            <person name="Ishida J.K."/>
            <person name="Kasahara H."/>
            <person name="Kiba T."/>
            <person name="Kim M.S."/>
            <person name="Koo N."/>
            <person name="Laohavisit A."/>
            <person name="Lee Y.H."/>
            <person name="Lumba S."/>
            <person name="McCourt P."/>
            <person name="Mortimer J.C."/>
            <person name="Mutuku J.M."/>
            <person name="Nomura T."/>
            <person name="Sasaki-Sekimoto Y."/>
            <person name="Seto Y."/>
            <person name="Wang Y."/>
            <person name="Wakatake T."/>
            <person name="Sakakibara H."/>
            <person name="Demura T."/>
            <person name="Yamaguchi S."/>
            <person name="Yoneyama K."/>
            <person name="Manabe R.I."/>
            <person name="Nelson D.C."/>
            <person name="Schulman A.H."/>
            <person name="Timko M.P."/>
            <person name="dePamphilis C.W."/>
            <person name="Choi D."/>
            <person name="Shirasu K."/>
        </authorList>
    </citation>
    <scope>NUCLEOTIDE SEQUENCE [LARGE SCALE GENOMIC DNA]</scope>
    <source>
        <strain evidence="3">cv. UVA1</strain>
    </source>
</reference>
<feature type="signal peptide" evidence="1">
    <location>
        <begin position="1"/>
        <end position="26"/>
    </location>
</feature>
<keyword evidence="2" id="KW-0456">Lyase</keyword>
<keyword evidence="1" id="KW-0732">Signal</keyword>
<evidence type="ECO:0000313" key="2">
    <source>
        <dbReference type="EMBL" id="GER43359.1"/>
    </source>
</evidence>
<dbReference type="AlphaFoldDB" id="A0A5A7QDL2"/>
<dbReference type="EMBL" id="BKCP01006615">
    <property type="protein sequence ID" value="GER43359.1"/>
    <property type="molecule type" value="Genomic_DNA"/>
</dbReference>
<comment type="caution">
    <text evidence="2">The sequence shown here is derived from an EMBL/GenBank/DDBJ whole genome shotgun (WGS) entry which is preliminary data.</text>
</comment>